<dbReference type="AlphaFoldDB" id="A0A1I6X908"/>
<dbReference type="Proteomes" id="UP000236454">
    <property type="component" value="Unassembled WGS sequence"/>
</dbReference>
<evidence type="ECO:0000313" key="2">
    <source>
        <dbReference type="Proteomes" id="UP000236454"/>
    </source>
</evidence>
<proteinExistence type="predicted"/>
<evidence type="ECO:0000313" key="1">
    <source>
        <dbReference type="EMBL" id="SFT34626.1"/>
    </source>
</evidence>
<name>A0A1I6X908_9FLAO</name>
<sequence>MKKNLLEVDIFLILFSNTIKKGAYPPVFKVFSP</sequence>
<gene>
    <name evidence="1" type="ORF">SAMN05216474_0012</name>
</gene>
<organism evidence="1 2">
    <name type="scientific">Lishizhenia tianjinensis</name>
    <dbReference type="NCBI Taxonomy" id="477690"/>
    <lineage>
        <taxon>Bacteria</taxon>
        <taxon>Pseudomonadati</taxon>
        <taxon>Bacteroidota</taxon>
        <taxon>Flavobacteriia</taxon>
        <taxon>Flavobacteriales</taxon>
        <taxon>Crocinitomicaceae</taxon>
        <taxon>Lishizhenia</taxon>
    </lineage>
</organism>
<accession>A0A1I6X908</accession>
<reference evidence="1 2" key="1">
    <citation type="submission" date="2016-10" db="EMBL/GenBank/DDBJ databases">
        <authorList>
            <person name="de Groot N.N."/>
        </authorList>
    </citation>
    <scope>NUCLEOTIDE SEQUENCE [LARGE SCALE GENOMIC DNA]</scope>
    <source>
        <strain evidence="1 2">CGMCC 1.7005</strain>
    </source>
</reference>
<protein>
    <submittedName>
        <fullName evidence="1">Uncharacterized protein</fullName>
    </submittedName>
</protein>
<keyword evidence="2" id="KW-1185">Reference proteome</keyword>
<dbReference type="EMBL" id="FPAS01000001">
    <property type="protein sequence ID" value="SFT34626.1"/>
    <property type="molecule type" value="Genomic_DNA"/>
</dbReference>